<reference evidence="1" key="1">
    <citation type="journal article" date="2020" name="Stud. Mycol.">
        <title>101 Dothideomycetes genomes: a test case for predicting lifestyles and emergence of pathogens.</title>
        <authorList>
            <person name="Haridas S."/>
            <person name="Albert R."/>
            <person name="Binder M."/>
            <person name="Bloem J."/>
            <person name="Labutti K."/>
            <person name="Salamov A."/>
            <person name="Andreopoulos B."/>
            <person name="Baker S."/>
            <person name="Barry K."/>
            <person name="Bills G."/>
            <person name="Bluhm B."/>
            <person name="Cannon C."/>
            <person name="Castanera R."/>
            <person name="Culley D."/>
            <person name="Daum C."/>
            <person name="Ezra D."/>
            <person name="Gonzalez J."/>
            <person name="Henrissat B."/>
            <person name="Kuo A."/>
            <person name="Liang C."/>
            <person name="Lipzen A."/>
            <person name="Lutzoni F."/>
            <person name="Magnuson J."/>
            <person name="Mondo S."/>
            <person name="Nolan M."/>
            <person name="Ohm R."/>
            <person name="Pangilinan J."/>
            <person name="Park H.-J."/>
            <person name="Ramirez L."/>
            <person name="Alfaro M."/>
            <person name="Sun H."/>
            <person name="Tritt A."/>
            <person name="Yoshinaga Y."/>
            <person name="Zwiers L.-H."/>
            <person name="Turgeon B."/>
            <person name="Goodwin S."/>
            <person name="Spatafora J."/>
            <person name="Crous P."/>
            <person name="Grigoriev I."/>
        </authorList>
    </citation>
    <scope>NUCLEOTIDE SEQUENCE</scope>
    <source>
        <strain evidence="1">CBS 125425</strain>
    </source>
</reference>
<evidence type="ECO:0000313" key="1">
    <source>
        <dbReference type="EMBL" id="KAF2738777.1"/>
    </source>
</evidence>
<proteinExistence type="predicted"/>
<protein>
    <submittedName>
        <fullName evidence="1">Uncharacterized protein</fullName>
    </submittedName>
</protein>
<sequence>MISLYDGDACLSFDCEQDRKSYTVSRRFAGAGQAFHSTRAIAWFVARLPGIPSRTCIQIQGNRFYEDQLLSQSSLRGYSALQMVQEHARCLCLRSRAVRRMRCSPADQRMRLGTCLVRILGHLENTDLLGEIRKPNCRKARAVVRLLAIYISSLLEERECAPTTAVGFCLTLAYRAGDGMVEDEDWRVVLQPTGLACA</sequence>
<evidence type="ECO:0000313" key="2">
    <source>
        <dbReference type="Proteomes" id="UP000799444"/>
    </source>
</evidence>
<keyword evidence="2" id="KW-1185">Reference proteome</keyword>
<organism evidence="1 2">
    <name type="scientific">Polyplosphaeria fusca</name>
    <dbReference type="NCBI Taxonomy" id="682080"/>
    <lineage>
        <taxon>Eukaryota</taxon>
        <taxon>Fungi</taxon>
        <taxon>Dikarya</taxon>
        <taxon>Ascomycota</taxon>
        <taxon>Pezizomycotina</taxon>
        <taxon>Dothideomycetes</taxon>
        <taxon>Pleosporomycetidae</taxon>
        <taxon>Pleosporales</taxon>
        <taxon>Tetraplosphaeriaceae</taxon>
        <taxon>Polyplosphaeria</taxon>
    </lineage>
</organism>
<accession>A0A9P4V3R1</accession>
<gene>
    <name evidence="1" type="ORF">EJ04DRAFT_26375</name>
</gene>
<dbReference type="AlphaFoldDB" id="A0A9P4V3R1"/>
<name>A0A9P4V3R1_9PLEO</name>
<dbReference type="Proteomes" id="UP000799444">
    <property type="component" value="Unassembled WGS sequence"/>
</dbReference>
<comment type="caution">
    <text evidence="1">The sequence shown here is derived from an EMBL/GenBank/DDBJ whole genome shotgun (WGS) entry which is preliminary data.</text>
</comment>
<dbReference type="EMBL" id="ML996107">
    <property type="protein sequence ID" value="KAF2738777.1"/>
    <property type="molecule type" value="Genomic_DNA"/>
</dbReference>